<evidence type="ECO:0000256" key="4">
    <source>
        <dbReference type="ARBA" id="ARBA00022705"/>
    </source>
</evidence>
<feature type="domain" description="DNA primase large subunit C-terminal" evidence="8">
    <location>
        <begin position="206"/>
        <end position="293"/>
    </location>
</feature>
<keyword evidence="5" id="KW-0479">Metal-binding</keyword>
<protein>
    <recommendedName>
        <fullName evidence="8">DNA primase large subunit C-terminal domain-containing protein</fullName>
    </recommendedName>
</protein>
<feature type="non-terminal residue" evidence="9">
    <location>
        <position position="332"/>
    </location>
</feature>
<dbReference type="CDD" id="cd06560">
    <property type="entry name" value="PriL"/>
    <property type="match status" value="1"/>
</dbReference>
<organism evidence="9">
    <name type="scientific">marine metagenome</name>
    <dbReference type="NCBI Taxonomy" id="408172"/>
    <lineage>
        <taxon>unclassified sequences</taxon>
        <taxon>metagenomes</taxon>
        <taxon>ecological metagenomes</taxon>
    </lineage>
</organism>
<evidence type="ECO:0000256" key="2">
    <source>
        <dbReference type="ARBA" id="ARBA00022485"/>
    </source>
</evidence>
<dbReference type="AlphaFoldDB" id="A0A381XYZ3"/>
<comment type="cofactor">
    <cofactor evidence="1">
        <name>[4Fe-4S] cluster</name>
        <dbReference type="ChEBI" id="CHEBI:49883"/>
    </cofactor>
</comment>
<dbReference type="GO" id="GO:0003899">
    <property type="term" value="F:DNA-directed RNA polymerase activity"/>
    <property type="evidence" value="ECO:0007669"/>
    <property type="project" value="InterPro"/>
</dbReference>
<dbReference type="GO" id="GO:0006269">
    <property type="term" value="P:DNA replication, synthesis of primer"/>
    <property type="evidence" value="ECO:0007669"/>
    <property type="project" value="UniProtKB-KW"/>
</dbReference>
<accession>A0A381XYZ3</accession>
<sequence>TDWLDAVRVRARVRLVESVVSKDIDATTSVDIHTPYGQMVECLSFLYAMVTVCASFDERLLGRWAEGEASRADHLWGQIEQPESFQRLAETYLSDVRMGEDGNWEVPMIDFIEICPKISGSYWRLPNRPLRNGWVTLSPGASENSQERLSRLLKERIRVQLIDECRERMERMDEAFAGRMAEEVGRIVGLLQHQASTEVSFTSADEEDWPPCMREITTQLAQSVNINHVGRVFLASMSRVIGLSVDEAQAFFVNAPDYSADTTRYQLTHVYEHEYTPAGCPKLQINACCPITRGDAKSNLCNKEWMNHPLKYLRARQRAKHREEQAAPSSKD</sequence>
<proteinExistence type="predicted"/>
<dbReference type="SUPFAM" id="SSF140914">
    <property type="entry name" value="PriB N-terminal domain-like"/>
    <property type="match status" value="1"/>
</dbReference>
<keyword evidence="3" id="KW-0639">Primosome</keyword>
<dbReference type="InterPro" id="IPR058560">
    <property type="entry name" value="DNA_primase_C"/>
</dbReference>
<keyword evidence="7" id="KW-0411">Iron-sulfur</keyword>
<keyword evidence="6" id="KW-0408">Iron</keyword>
<name>A0A381XYZ3_9ZZZZ</name>
<reference evidence="9" key="1">
    <citation type="submission" date="2018-05" db="EMBL/GenBank/DDBJ databases">
        <authorList>
            <person name="Lanie J.A."/>
            <person name="Ng W.-L."/>
            <person name="Kazmierczak K.M."/>
            <person name="Andrzejewski T.M."/>
            <person name="Davidsen T.M."/>
            <person name="Wayne K.J."/>
            <person name="Tettelin H."/>
            <person name="Glass J.I."/>
            <person name="Rusch D."/>
            <person name="Podicherti R."/>
            <person name="Tsui H.-C.T."/>
            <person name="Winkler M.E."/>
        </authorList>
    </citation>
    <scope>NUCLEOTIDE SEQUENCE</scope>
</reference>
<feature type="non-terminal residue" evidence="9">
    <location>
        <position position="1"/>
    </location>
</feature>
<dbReference type="EMBL" id="UINC01016877">
    <property type="protein sequence ID" value="SVA69935.1"/>
    <property type="molecule type" value="Genomic_DNA"/>
</dbReference>
<evidence type="ECO:0000256" key="6">
    <source>
        <dbReference type="ARBA" id="ARBA00023004"/>
    </source>
</evidence>
<evidence type="ECO:0000313" key="9">
    <source>
        <dbReference type="EMBL" id="SVA69935.1"/>
    </source>
</evidence>
<keyword evidence="4" id="KW-0235">DNA replication</keyword>
<dbReference type="Pfam" id="PF04104">
    <property type="entry name" value="DNA_primase_lrg"/>
    <property type="match status" value="1"/>
</dbReference>
<dbReference type="InterPro" id="IPR023642">
    <property type="entry name" value="DNA_primase_lsu_PriL"/>
</dbReference>
<evidence type="ECO:0000256" key="5">
    <source>
        <dbReference type="ARBA" id="ARBA00022723"/>
    </source>
</evidence>
<gene>
    <name evidence="9" type="ORF">METZ01_LOCUS122789</name>
</gene>
<evidence type="ECO:0000256" key="3">
    <source>
        <dbReference type="ARBA" id="ARBA00022515"/>
    </source>
</evidence>
<dbReference type="GO" id="GO:1990077">
    <property type="term" value="C:primosome complex"/>
    <property type="evidence" value="ECO:0007669"/>
    <property type="project" value="UniProtKB-KW"/>
</dbReference>
<dbReference type="GO" id="GO:0046872">
    <property type="term" value="F:metal ion binding"/>
    <property type="evidence" value="ECO:0007669"/>
    <property type="project" value="UniProtKB-KW"/>
</dbReference>
<evidence type="ECO:0000256" key="7">
    <source>
        <dbReference type="ARBA" id="ARBA00023014"/>
    </source>
</evidence>
<dbReference type="GO" id="GO:0051539">
    <property type="term" value="F:4 iron, 4 sulfur cluster binding"/>
    <property type="evidence" value="ECO:0007669"/>
    <property type="project" value="UniProtKB-KW"/>
</dbReference>
<evidence type="ECO:0000259" key="8">
    <source>
        <dbReference type="Pfam" id="PF04104"/>
    </source>
</evidence>
<keyword evidence="2" id="KW-0004">4Fe-4S</keyword>
<evidence type="ECO:0000256" key="1">
    <source>
        <dbReference type="ARBA" id="ARBA00001966"/>
    </source>
</evidence>